<reference evidence="2 3" key="1">
    <citation type="submission" date="2024-09" db="EMBL/GenBank/DDBJ databases">
        <title>The Natural Products Discovery Center: Release of the First 8490 Sequenced Strains for Exploring Actinobacteria Biosynthetic Diversity.</title>
        <authorList>
            <person name="Kalkreuter E."/>
            <person name="Kautsar S.A."/>
            <person name="Yang D."/>
            <person name="Bader C.D."/>
            <person name="Teijaro C.N."/>
            <person name="Fluegel L."/>
            <person name="Davis C.M."/>
            <person name="Simpson J.R."/>
            <person name="Lauterbach L."/>
            <person name="Steele A.D."/>
            <person name="Gui C."/>
            <person name="Meng S."/>
            <person name="Li G."/>
            <person name="Viehrig K."/>
            <person name="Ye F."/>
            <person name="Su P."/>
            <person name="Kiefer A.F."/>
            <person name="Nichols A."/>
            <person name="Cepeda A.J."/>
            <person name="Yan W."/>
            <person name="Fan B."/>
            <person name="Jiang Y."/>
            <person name="Adhikari A."/>
            <person name="Zheng C.-J."/>
            <person name="Schuster L."/>
            <person name="Cowan T.M."/>
            <person name="Smanski M.J."/>
            <person name="Chevrette M.G."/>
            <person name="De Carvalho L.P.S."/>
            <person name="Shen B."/>
        </authorList>
    </citation>
    <scope>NUCLEOTIDE SEQUENCE [LARGE SCALE GENOMIC DNA]</scope>
    <source>
        <strain evidence="2 3">NPDC058348</strain>
    </source>
</reference>
<sequence>MTDENPAGDHPGGDEHQRFARYLQELAEVAAEEETALVAAVLRDPDETMAVSAVVRHIDRRANALLSGPRFGEWTRGMAAVIGDREFLVRRLREWALLRAIVKGEPWTAEEVAAASDWFQREAAGTATSPEALAHLARAGRTRRVRTAAAHRMRGHRGEVVRDGPRSDAPGRR</sequence>
<proteinExistence type="predicted"/>
<keyword evidence="3" id="KW-1185">Reference proteome</keyword>
<gene>
    <name evidence="2" type="ORF">ACFWJN_18605</name>
</gene>
<feature type="compositionally biased region" description="Basic and acidic residues" evidence="1">
    <location>
        <begin position="156"/>
        <end position="173"/>
    </location>
</feature>
<accession>A0ABW6FQ20</accession>
<dbReference type="RefSeq" id="WP_386715557.1">
    <property type="nucleotide sequence ID" value="NZ_JBHXIJ010000129.1"/>
</dbReference>
<feature type="region of interest" description="Disordered" evidence="1">
    <location>
        <begin position="149"/>
        <end position="173"/>
    </location>
</feature>
<dbReference type="EMBL" id="JBHXIJ010000129">
    <property type="protein sequence ID" value="MFD5100952.1"/>
    <property type="molecule type" value="Genomic_DNA"/>
</dbReference>
<evidence type="ECO:0000313" key="2">
    <source>
        <dbReference type="EMBL" id="MFD5100952.1"/>
    </source>
</evidence>
<evidence type="ECO:0000313" key="3">
    <source>
        <dbReference type="Proteomes" id="UP001598448"/>
    </source>
</evidence>
<evidence type="ECO:0000256" key="1">
    <source>
        <dbReference type="SAM" id="MobiDB-lite"/>
    </source>
</evidence>
<comment type="caution">
    <text evidence="2">The sequence shown here is derived from an EMBL/GenBank/DDBJ whole genome shotgun (WGS) entry which is preliminary data.</text>
</comment>
<name>A0ABW6FQ20_9ACTN</name>
<dbReference type="Proteomes" id="UP001598448">
    <property type="component" value="Unassembled WGS sequence"/>
</dbReference>
<organism evidence="2 3">
    <name type="scientific">Streptomyces albidochromogenes</name>
    <dbReference type="NCBI Taxonomy" id="329524"/>
    <lineage>
        <taxon>Bacteria</taxon>
        <taxon>Bacillati</taxon>
        <taxon>Actinomycetota</taxon>
        <taxon>Actinomycetes</taxon>
        <taxon>Kitasatosporales</taxon>
        <taxon>Streptomycetaceae</taxon>
        <taxon>Streptomyces</taxon>
    </lineage>
</organism>
<protein>
    <submittedName>
        <fullName evidence="2">Uncharacterized protein</fullName>
    </submittedName>
</protein>